<dbReference type="OrthoDB" id="444127at2759"/>
<dbReference type="SUPFAM" id="SSF56784">
    <property type="entry name" value="HAD-like"/>
    <property type="match status" value="1"/>
</dbReference>
<dbReference type="PANTHER" id="PTHR43316:SF8">
    <property type="entry name" value="HAD FAMILY HYDROLASE"/>
    <property type="match status" value="1"/>
</dbReference>
<name>C1N7D0_MICPC</name>
<dbReference type="Gene3D" id="3.40.50.1000">
    <property type="entry name" value="HAD superfamily/HAD-like"/>
    <property type="match status" value="2"/>
</dbReference>
<evidence type="ECO:0000256" key="1">
    <source>
        <dbReference type="ARBA" id="ARBA00022801"/>
    </source>
</evidence>
<reference evidence="3 4" key="1">
    <citation type="journal article" date="2009" name="Science">
        <title>Green evolution and dynamic adaptations revealed by genomes of the marine picoeukaryotes Micromonas.</title>
        <authorList>
            <person name="Worden A.Z."/>
            <person name="Lee J.H."/>
            <person name="Mock T."/>
            <person name="Rouze P."/>
            <person name="Simmons M.P."/>
            <person name="Aerts A.L."/>
            <person name="Allen A.E."/>
            <person name="Cuvelier M.L."/>
            <person name="Derelle E."/>
            <person name="Everett M.V."/>
            <person name="Foulon E."/>
            <person name="Grimwood J."/>
            <person name="Gundlach H."/>
            <person name="Henrissat B."/>
            <person name="Napoli C."/>
            <person name="McDonald S.M."/>
            <person name="Parker M.S."/>
            <person name="Rombauts S."/>
            <person name="Salamov A."/>
            <person name="Von Dassow P."/>
            <person name="Badger J.H."/>
            <person name="Coutinho P.M."/>
            <person name="Demir E."/>
            <person name="Dubchak I."/>
            <person name="Gentemann C."/>
            <person name="Eikrem W."/>
            <person name="Gready J.E."/>
            <person name="John U."/>
            <person name="Lanier W."/>
            <person name="Lindquist E.A."/>
            <person name="Lucas S."/>
            <person name="Mayer K.F."/>
            <person name="Moreau H."/>
            <person name="Not F."/>
            <person name="Otillar R."/>
            <person name="Panaud O."/>
            <person name="Pangilinan J."/>
            <person name="Paulsen I."/>
            <person name="Piegu B."/>
            <person name="Poliakov A."/>
            <person name="Robbens S."/>
            <person name="Schmutz J."/>
            <person name="Toulza E."/>
            <person name="Wyss T."/>
            <person name="Zelensky A."/>
            <person name="Zhou K."/>
            <person name="Armbrust E.V."/>
            <person name="Bhattacharya D."/>
            <person name="Goodenough U.W."/>
            <person name="Van de Peer Y."/>
            <person name="Grigoriev I.V."/>
        </authorList>
    </citation>
    <scope>NUCLEOTIDE SEQUENCE [LARGE SCALE GENOMIC DNA]</scope>
    <source>
        <strain evidence="3 4">CCMP1545</strain>
    </source>
</reference>
<sequence length="375" mass="40017">MSTSFAAARGVARAAATSCPRRARRAVARSSSRRASARVAASATSSSSSGVEVITFDLDDTLWPTTPVVAHANQAFVDFCSERIPGFPDTAGVNEYMKARRRASGTPRGTSRTRHPPFRVRAEREALARRDNDRHFPLSFASLRIAAANVAAVELGVPVHDAVSIVRCAFFTHRSGSTLDRVPFQLTDISHALAPSSSVSRGYHLAWIPARGEKAAELLFDGAREMLRELRANHPNAAIGSITNGLGSAASAGLGEFFDFEISADELMDSEGVVRSSRFMFTRAKLHARAHAKGPWSGDASAWVHIGDDVVNDCGAAKTHGGFRTIMVDSPEVVPWPGSAAKIFDAGEDAPDASVVADVVVTSLREIPGVLRGWA</sequence>
<dbReference type="Proteomes" id="UP000001876">
    <property type="component" value="Unassembled WGS sequence"/>
</dbReference>
<dbReference type="InterPro" id="IPR023214">
    <property type="entry name" value="HAD_sf"/>
</dbReference>
<accession>C1N7D0</accession>
<dbReference type="GeneID" id="9689319"/>
<evidence type="ECO:0000256" key="2">
    <source>
        <dbReference type="SAM" id="MobiDB-lite"/>
    </source>
</evidence>
<dbReference type="InterPro" id="IPR051540">
    <property type="entry name" value="S-2-haloacid_dehalogenase"/>
</dbReference>
<gene>
    <name evidence="3" type="ORF">MICPUCDRAFT_53644</name>
</gene>
<dbReference type="Gene3D" id="1.20.120.1600">
    <property type="match status" value="1"/>
</dbReference>
<protein>
    <submittedName>
        <fullName evidence="3">Predicted protein</fullName>
    </submittedName>
</protein>
<dbReference type="InterPro" id="IPR036412">
    <property type="entry name" value="HAD-like_sf"/>
</dbReference>
<dbReference type="KEGG" id="mpp:MICPUCDRAFT_53644"/>
<dbReference type="Pfam" id="PF00702">
    <property type="entry name" value="Hydrolase"/>
    <property type="match status" value="1"/>
</dbReference>
<dbReference type="GO" id="GO:0016787">
    <property type="term" value="F:hydrolase activity"/>
    <property type="evidence" value="ECO:0007669"/>
    <property type="project" value="UniProtKB-KW"/>
</dbReference>
<proteinExistence type="predicted"/>
<feature type="compositionally biased region" description="Basic residues" evidence="2">
    <location>
        <begin position="21"/>
        <end position="36"/>
    </location>
</feature>
<dbReference type="OMA" id="YHLAWIP"/>
<evidence type="ECO:0000313" key="4">
    <source>
        <dbReference type="Proteomes" id="UP000001876"/>
    </source>
</evidence>
<evidence type="ECO:0000313" key="3">
    <source>
        <dbReference type="EMBL" id="EEH52087.1"/>
    </source>
</evidence>
<organism evidence="4">
    <name type="scientific">Micromonas pusilla (strain CCMP1545)</name>
    <name type="common">Picoplanktonic green alga</name>
    <dbReference type="NCBI Taxonomy" id="564608"/>
    <lineage>
        <taxon>Eukaryota</taxon>
        <taxon>Viridiplantae</taxon>
        <taxon>Chlorophyta</taxon>
        <taxon>Mamiellophyceae</taxon>
        <taxon>Mamiellales</taxon>
        <taxon>Mamiellaceae</taxon>
        <taxon>Micromonas</taxon>
    </lineage>
</organism>
<dbReference type="RefSeq" id="XP_003063714.1">
    <property type="nucleotide sequence ID" value="XM_003063668.1"/>
</dbReference>
<dbReference type="PANTHER" id="PTHR43316">
    <property type="entry name" value="HYDROLASE, HALOACID DELAHOGENASE-RELATED"/>
    <property type="match status" value="1"/>
</dbReference>
<dbReference type="AlphaFoldDB" id="C1N7D0"/>
<keyword evidence="4" id="KW-1185">Reference proteome</keyword>
<feature type="region of interest" description="Disordered" evidence="2">
    <location>
        <begin position="18"/>
        <end position="42"/>
    </location>
</feature>
<keyword evidence="1" id="KW-0378">Hydrolase</keyword>
<dbReference type="EMBL" id="GG663749">
    <property type="protein sequence ID" value="EEH52087.1"/>
    <property type="molecule type" value="Genomic_DNA"/>
</dbReference>